<reference evidence="1 2" key="1">
    <citation type="submission" date="2016-01" db="EMBL/GenBank/DDBJ databases">
        <title>The new phylogeny of the genus Mycobacterium.</title>
        <authorList>
            <person name="Tarcisio F."/>
            <person name="Conor M."/>
            <person name="Antonella G."/>
            <person name="Elisabetta G."/>
            <person name="Giulia F.S."/>
            <person name="Sara T."/>
            <person name="Anna F."/>
            <person name="Clotilde B."/>
            <person name="Roberto B."/>
            <person name="Veronica D.S."/>
            <person name="Fabio R."/>
            <person name="Monica P."/>
            <person name="Olivier J."/>
            <person name="Enrico T."/>
            <person name="Nicola S."/>
        </authorList>
    </citation>
    <scope>NUCLEOTIDE SEQUENCE [LARGE SCALE GENOMIC DNA]</scope>
    <source>
        <strain evidence="1 2">DSM 44179</strain>
    </source>
</reference>
<dbReference type="Proteomes" id="UP000193484">
    <property type="component" value="Unassembled WGS sequence"/>
</dbReference>
<organism evidence="1 2">
    <name type="scientific">Mycolicibacterium fallax</name>
    <name type="common">Mycobacterium fallax</name>
    <dbReference type="NCBI Taxonomy" id="1793"/>
    <lineage>
        <taxon>Bacteria</taxon>
        <taxon>Bacillati</taxon>
        <taxon>Actinomycetota</taxon>
        <taxon>Actinomycetes</taxon>
        <taxon>Mycobacteriales</taxon>
        <taxon>Mycobacteriaceae</taxon>
        <taxon>Mycolicibacterium</taxon>
    </lineage>
</organism>
<evidence type="ECO:0000313" key="2">
    <source>
        <dbReference type="Proteomes" id="UP000193484"/>
    </source>
</evidence>
<dbReference type="STRING" id="1793.AWC04_14905"/>
<dbReference type="OrthoDB" id="5346627at2"/>
<dbReference type="RefSeq" id="WP_085098081.1">
    <property type="nucleotide sequence ID" value="NZ_AP022603.1"/>
</dbReference>
<proteinExistence type="predicted"/>
<sequence>MIFTPETTDELTPTDTGVWLVTTKTAQQVWDLDDMWFTRLSSPVSTPMLGDDERQPIYKIGALPKIGRGSLVWFDDPVDPFGTAQWRISSFARRIMRLPDLSAVEQRFAAGESRAIDIQRGWYPLLADLDAKLAEADPTLQYSQIKEKGGGLRIYTYGGDDKTEALIREAERISWRTCERCGDAGTLHESPTWYQRTLCPPCAVVLNHTEVER</sequence>
<name>A0A1X1R7V1_MYCFA</name>
<protein>
    <submittedName>
        <fullName evidence="1">Uncharacterized protein</fullName>
    </submittedName>
</protein>
<evidence type="ECO:0000313" key="1">
    <source>
        <dbReference type="EMBL" id="ORV00960.1"/>
    </source>
</evidence>
<keyword evidence="2" id="KW-1185">Reference proteome</keyword>
<accession>A0A1X1R7V1</accession>
<comment type="caution">
    <text evidence="1">The sequence shown here is derived from an EMBL/GenBank/DDBJ whole genome shotgun (WGS) entry which is preliminary data.</text>
</comment>
<dbReference type="AlphaFoldDB" id="A0A1X1R7V1"/>
<dbReference type="EMBL" id="LQOJ01000048">
    <property type="protein sequence ID" value="ORV00960.1"/>
    <property type="molecule type" value="Genomic_DNA"/>
</dbReference>
<gene>
    <name evidence="1" type="ORF">AWC04_14905</name>
</gene>